<dbReference type="AlphaFoldDB" id="A0A8X7MQ06"/>
<dbReference type="Proteomes" id="UP000077684">
    <property type="component" value="Unassembled WGS sequence"/>
</dbReference>
<reference evidence="3" key="2">
    <citation type="journal article" date="2019" name="IMA Fungus">
        <title>Genome sequencing and comparison of five Tilletia species to identify candidate genes for the detection of regulated species infecting wheat.</title>
        <authorList>
            <person name="Nguyen H.D.T."/>
            <person name="Sultana T."/>
            <person name="Kesanakurti P."/>
            <person name="Hambleton S."/>
        </authorList>
    </citation>
    <scope>NUCLEOTIDE SEQUENCE</scope>
    <source>
        <strain evidence="3">DAOMC 236426</strain>
    </source>
</reference>
<feature type="non-terminal residue" evidence="3">
    <location>
        <position position="1"/>
    </location>
</feature>
<evidence type="ECO:0000256" key="2">
    <source>
        <dbReference type="SAM" id="Phobius"/>
    </source>
</evidence>
<organism evidence="3 4">
    <name type="scientific">Tilletia controversa</name>
    <name type="common">dwarf bunt fungus</name>
    <dbReference type="NCBI Taxonomy" id="13291"/>
    <lineage>
        <taxon>Eukaryota</taxon>
        <taxon>Fungi</taxon>
        <taxon>Dikarya</taxon>
        <taxon>Basidiomycota</taxon>
        <taxon>Ustilaginomycotina</taxon>
        <taxon>Exobasidiomycetes</taxon>
        <taxon>Tilletiales</taxon>
        <taxon>Tilletiaceae</taxon>
        <taxon>Tilletia</taxon>
    </lineage>
</organism>
<gene>
    <name evidence="3" type="ORF">A4X06_0g6153</name>
</gene>
<keyword evidence="2" id="KW-0812">Transmembrane</keyword>
<sequence length="122" mass="12137">SGSGQSNGGGSNAGAIAGGVVGGVLGLALLGFLLLFCLRRRNKHDEPMDWDGPSQSSAGGPGRGKLFNPIMHDSSHAEPTVHPGSLAAGGAFGGAASGYESHDGYGGSSTMGAIDDESRVRR</sequence>
<feature type="region of interest" description="Disordered" evidence="1">
    <location>
        <begin position="99"/>
        <end position="122"/>
    </location>
</feature>
<keyword evidence="2" id="KW-1133">Transmembrane helix</keyword>
<keyword evidence="4" id="KW-1185">Reference proteome</keyword>
<protein>
    <submittedName>
        <fullName evidence="3">Uncharacterized protein</fullName>
    </submittedName>
</protein>
<evidence type="ECO:0000313" key="4">
    <source>
        <dbReference type="Proteomes" id="UP000077684"/>
    </source>
</evidence>
<accession>A0A8X7MQ06</accession>
<feature type="transmembrane region" description="Helical" evidence="2">
    <location>
        <begin position="15"/>
        <end position="38"/>
    </location>
</feature>
<dbReference type="EMBL" id="LWDE02000850">
    <property type="protein sequence ID" value="KAE8243690.1"/>
    <property type="molecule type" value="Genomic_DNA"/>
</dbReference>
<proteinExistence type="predicted"/>
<evidence type="ECO:0000313" key="3">
    <source>
        <dbReference type="EMBL" id="KAE8243690.1"/>
    </source>
</evidence>
<reference evidence="3" key="1">
    <citation type="submission" date="2016-04" db="EMBL/GenBank/DDBJ databases">
        <authorList>
            <person name="Nguyen H.D."/>
            <person name="Samba Siva P."/>
            <person name="Cullis J."/>
            <person name="Levesque C.A."/>
            <person name="Hambleton S."/>
        </authorList>
    </citation>
    <scope>NUCLEOTIDE SEQUENCE</scope>
    <source>
        <strain evidence="3">DAOMC 236426</strain>
    </source>
</reference>
<feature type="region of interest" description="Disordered" evidence="1">
    <location>
        <begin position="44"/>
        <end position="85"/>
    </location>
</feature>
<evidence type="ECO:0000256" key="1">
    <source>
        <dbReference type="SAM" id="MobiDB-lite"/>
    </source>
</evidence>
<name>A0A8X7MQ06_9BASI</name>
<comment type="caution">
    <text evidence="3">The sequence shown here is derived from an EMBL/GenBank/DDBJ whole genome shotgun (WGS) entry which is preliminary data.</text>
</comment>
<keyword evidence="2" id="KW-0472">Membrane</keyword>